<keyword evidence="3" id="KW-1185">Reference proteome</keyword>
<dbReference type="Proteomes" id="UP000225379">
    <property type="component" value="Unassembled WGS sequence"/>
</dbReference>
<name>A0A2B8BJY1_9PROT</name>
<dbReference type="Pfam" id="PF14534">
    <property type="entry name" value="DUF4440"/>
    <property type="match status" value="1"/>
</dbReference>
<dbReference type="AlphaFoldDB" id="A0A2B8BJY1"/>
<dbReference type="InterPro" id="IPR032710">
    <property type="entry name" value="NTF2-like_dom_sf"/>
</dbReference>
<dbReference type="InterPro" id="IPR027843">
    <property type="entry name" value="DUF4440"/>
</dbReference>
<comment type="caution">
    <text evidence="2">The sequence shown here is derived from an EMBL/GenBank/DDBJ whole genome shotgun (WGS) entry which is preliminary data.</text>
</comment>
<evidence type="ECO:0000313" key="3">
    <source>
        <dbReference type="Proteomes" id="UP000225379"/>
    </source>
</evidence>
<evidence type="ECO:0000313" key="2">
    <source>
        <dbReference type="EMBL" id="PGH57527.1"/>
    </source>
</evidence>
<feature type="domain" description="DUF4440" evidence="1">
    <location>
        <begin position="22"/>
        <end position="127"/>
    </location>
</feature>
<dbReference type="OrthoDB" id="5383110at2"/>
<dbReference type="EMBL" id="PDKW01000040">
    <property type="protein sequence ID" value="PGH57527.1"/>
    <property type="molecule type" value="Genomic_DNA"/>
</dbReference>
<organism evidence="2 3">
    <name type="scientific">Azospirillum palustre</name>
    <dbReference type="NCBI Taxonomy" id="2044885"/>
    <lineage>
        <taxon>Bacteria</taxon>
        <taxon>Pseudomonadati</taxon>
        <taxon>Pseudomonadota</taxon>
        <taxon>Alphaproteobacteria</taxon>
        <taxon>Rhodospirillales</taxon>
        <taxon>Azospirillaceae</taxon>
        <taxon>Azospirillum</taxon>
    </lineage>
</organism>
<sequence length="138" mass="14528">MPAAIAPLRGALAADDDQQAVAKAVNGLRDAMLAGDGATLRAMTMDQLTYGHSNSRLEDKAAFVGSLDGKNAFKALDLSDHAIQVVGDIAVARHTFDSVNNLPDGKTNTAHIKVLQVWKKVDGAWKLLARQASPLPAA</sequence>
<accession>A0A2B8BJY1</accession>
<reference evidence="3" key="1">
    <citation type="submission" date="2017-10" db="EMBL/GenBank/DDBJ databases">
        <authorList>
            <person name="Kravchenko I.K."/>
            <person name="Grouzdev D.S."/>
        </authorList>
    </citation>
    <scope>NUCLEOTIDE SEQUENCE [LARGE SCALE GENOMIC DNA]</scope>
    <source>
        <strain evidence="3">B2</strain>
    </source>
</reference>
<dbReference type="Gene3D" id="3.10.450.50">
    <property type="match status" value="1"/>
</dbReference>
<dbReference type="SUPFAM" id="SSF54427">
    <property type="entry name" value="NTF2-like"/>
    <property type="match status" value="1"/>
</dbReference>
<gene>
    <name evidence="2" type="ORF">CRT60_10635</name>
</gene>
<proteinExistence type="predicted"/>
<protein>
    <submittedName>
        <fullName evidence="2">DUF4440 domain-containing protein</fullName>
    </submittedName>
</protein>
<evidence type="ECO:0000259" key="1">
    <source>
        <dbReference type="Pfam" id="PF14534"/>
    </source>
</evidence>